<dbReference type="Proteomes" id="UP000238390">
    <property type="component" value="Chromosome"/>
</dbReference>
<evidence type="ECO:0000256" key="1">
    <source>
        <dbReference type="SAM" id="Phobius"/>
    </source>
</evidence>
<evidence type="ECO:0000313" key="2">
    <source>
        <dbReference type="EMBL" id="AVK05565.1"/>
    </source>
</evidence>
<protein>
    <submittedName>
        <fullName evidence="2">Uncharacterized protein</fullName>
    </submittedName>
</protein>
<dbReference type="EMBL" id="CP027169">
    <property type="protein sequence ID" value="AVK05565.1"/>
    <property type="molecule type" value="Genomic_DNA"/>
</dbReference>
<dbReference type="AlphaFoldDB" id="A0A2R3IUH6"/>
<keyword evidence="1" id="KW-0472">Membrane</keyword>
<evidence type="ECO:0000313" key="3">
    <source>
        <dbReference type="Proteomes" id="UP000238390"/>
    </source>
</evidence>
<feature type="transmembrane region" description="Helical" evidence="1">
    <location>
        <begin position="23"/>
        <end position="45"/>
    </location>
</feature>
<gene>
    <name evidence="2" type="ORF">CSB93_4797</name>
</gene>
<proteinExistence type="predicted"/>
<accession>A0A2R3IUH6</accession>
<keyword evidence="1" id="KW-1133">Transmembrane helix</keyword>
<reference evidence="2 3" key="1">
    <citation type="submission" date="2018-02" db="EMBL/GenBank/DDBJ databases">
        <title>FDA/CDC Antimicrobial Resistant Isolate Bank Genome Sequencing.</title>
        <authorList>
            <person name="Benahmed F.H."/>
            <person name="Lutgring J.D."/>
            <person name="Yoo B."/>
            <person name="Machado M."/>
            <person name="Brown A."/>
            <person name="McAllister G."/>
            <person name="Perry A."/>
            <person name="Halpin A.L."/>
            <person name="Vavikolanu K."/>
            <person name="Ott S."/>
            <person name="Zhao X."/>
            <person name="Tallon L.J."/>
            <person name="Sadzewicz L."/>
            <person name="Aluvathingal J."/>
            <person name="Nadendla S."/>
            <person name="Voskania-kordi A."/>
            <person name="Simonyan V."/>
            <person name="Patel J."/>
            <person name="Shawar R.M."/>
        </authorList>
    </citation>
    <scope>NUCLEOTIDE SEQUENCE [LARGE SCALE GENOMIC DNA]</scope>
    <source>
        <strain evidence="2 3">AR_0356</strain>
    </source>
</reference>
<sequence>MPGLFVSIHLRSSAMSAESKDVWLLKGIGGGALVLLLLVGAVVVLI</sequence>
<keyword evidence="1" id="KW-0812">Transmembrane</keyword>
<organism evidence="2 3">
    <name type="scientific">Pseudomonas paraeruginosa</name>
    <dbReference type="NCBI Taxonomy" id="2994495"/>
    <lineage>
        <taxon>Bacteria</taxon>
        <taxon>Pseudomonadati</taxon>
        <taxon>Pseudomonadota</taxon>
        <taxon>Gammaproteobacteria</taxon>
        <taxon>Pseudomonadales</taxon>
        <taxon>Pseudomonadaceae</taxon>
        <taxon>Pseudomonas</taxon>
    </lineage>
</organism>
<name>A0A2R3IUH6_9PSED</name>
<keyword evidence="3" id="KW-1185">Reference proteome</keyword>